<organism evidence="2 3">
    <name type="scientific">Mola mola</name>
    <name type="common">Ocean sunfish</name>
    <name type="synonym">Tetraodon mola</name>
    <dbReference type="NCBI Taxonomy" id="94237"/>
    <lineage>
        <taxon>Eukaryota</taxon>
        <taxon>Metazoa</taxon>
        <taxon>Chordata</taxon>
        <taxon>Craniata</taxon>
        <taxon>Vertebrata</taxon>
        <taxon>Euteleostomi</taxon>
        <taxon>Actinopterygii</taxon>
        <taxon>Neopterygii</taxon>
        <taxon>Teleostei</taxon>
        <taxon>Neoteleostei</taxon>
        <taxon>Acanthomorphata</taxon>
        <taxon>Eupercaria</taxon>
        <taxon>Tetraodontiformes</taxon>
        <taxon>Molidae</taxon>
        <taxon>Mola</taxon>
    </lineage>
</organism>
<dbReference type="Ensembl" id="ENSMMOT00000022628.1">
    <property type="protein sequence ID" value="ENSMMOP00000022259.1"/>
    <property type="gene ID" value="ENSMMOG00000016916.1"/>
</dbReference>
<name>A0A3Q3X9L5_MOLML</name>
<dbReference type="AlphaFoldDB" id="A0A3Q3X9L5"/>
<protein>
    <submittedName>
        <fullName evidence="2">Uncharacterized protein</fullName>
    </submittedName>
</protein>
<sequence>MCCAAHIRIHVIDLMSTGETDIRWCTAGFLHSPALLPEWMIARWAVPFCCCLWGCFVSLCWLSCPRD</sequence>
<evidence type="ECO:0000313" key="3">
    <source>
        <dbReference type="Proteomes" id="UP000261620"/>
    </source>
</evidence>
<reference evidence="2" key="1">
    <citation type="submission" date="2025-08" db="UniProtKB">
        <authorList>
            <consortium name="Ensembl"/>
        </authorList>
    </citation>
    <scope>IDENTIFICATION</scope>
</reference>
<evidence type="ECO:0000313" key="2">
    <source>
        <dbReference type="Ensembl" id="ENSMMOP00000022259.1"/>
    </source>
</evidence>
<feature type="transmembrane region" description="Helical" evidence="1">
    <location>
        <begin position="41"/>
        <end position="62"/>
    </location>
</feature>
<keyword evidence="1" id="KW-0472">Membrane</keyword>
<keyword evidence="3" id="KW-1185">Reference proteome</keyword>
<evidence type="ECO:0000256" key="1">
    <source>
        <dbReference type="SAM" id="Phobius"/>
    </source>
</evidence>
<reference evidence="2" key="2">
    <citation type="submission" date="2025-09" db="UniProtKB">
        <authorList>
            <consortium name="Ensembl"/>
        </authorList>
    </citation>
    <scope>IDENTIFICATION</scope>
</reference>
<proteinExistence type="predicted"/>
<dbReference type="Proteomes" id="UP000261620">
    <property type="component" value="Unplaced"/>
</dbReference>
<keyword evidence="1" id="KW-1133">Transmembrane helix</keyword>
<accession>A0A3Q3X9L5</accession>
<keyword evidence="1" id="KW-0812">Transmembrane</keyword>